<protein>
    <submittedName>
        <fullName evidence="1">Uncharacterized protein</fullName>
    </submittedName>
</protein>
<dbReference type="EMBL" id="WEIA01000034">
    <property type="protein sequence ID" value="NLR24388.1"/>
    <property type="molecule type" value="Genomic_DNA"/>
</dbReference>
<dbReference type="Proteomes" id="UP001304419">
    <property type="component" value="Chromosome 2"/>
</dbReference>
<reference evidence="1" key="1">
    <citation type="submission" date="2019-10" db="EMBL/GenBank/DDBJ databases">
        <authorList>
            <person name="Paulsen S."/>
        </authorList>
    </citation>
    <scope>NUCLEOTIDE SEQUENCE</scope>
    <source>
        <strain evidence="1">LMG 19692</strain>
    </source>
</reference>
<name>A0A8I2H6A3_9GAMM</name>
<evidence type="ECO:0000313" key="2">
    <source>
        <dbReference type="EMBL" id="WOX26901.1"/>
    </source>
</evidence>
<evidence type="ECO:0000313" key="1">
    <source>
        <dbReference type="EMBL" id="NLR24388.1"/>
    </source>
</evidence>
<proteinExistence type="predicted"/>
<accession>A0A8I2H6A3</accession>
<dbReference type="Proteomes" id="UP000646877">
    <property type="component" value="Unassembled WGS sequence"/>
</dbReference>
<dbReference type="EMBL" id="CP137579">
    <property type="protein sequence ID" value="WOX31397.1"/>
    <property type="molecule type" value="Genomic_DNA"/>
</dbReference>
<evidence type="ECO:0000313" key="5">
    <source>
        <dbReference type="Proteomes" id="UP001304419"/>
    </source>
</evidence>
<reference evidence="2 5" key="2">
    <citation type="submission" date="2023-10" db="EMBL/GenBank/DDBJ databases">
        <title>To unveil natural product biosynthetic capacity in Pseudoalteromonas.</title>
        <authorList>
            <person name="Wang J."/>
        </authorList>
    </citation>
    <scope>NUCLEOTIDE SEQUENCE [LARGE SCALE GENOMIC DNA]</scope>
    <source>
        <strain evidence="2 5">DSM 15914</strain>
    </source>
</reference>
<evidence type="ECO:0000313" key="3">
    <source>
        <dbReference type="EMBL" id="WOX31397.1"/>
    </source>
</evidence>
<dbReference type="RefSeq" id="WP_193522646.1">
    <property type="nucleotide sequence ID" value="NZ_CBCSDF010000038.1"/>
</dbReference>
<dbReference type="Proteomes" id="UP001304419">
    <property type="component" value="Chromosome 1"/>
</dbReference>
<organism evidence="1 4">
    <name type="scientific">Pseudoalteromonas maricaloris</name>
    <dbReference type="NCBI Taxonomy" id="184924"/>
    <lineage>
        <taxon>Bacteria</taxon>
        <taxon>Pseudomonadati</taxon>
        <taxon>Pseudomonadota</taxon>
        <taxon>Gammaproteobacteria</taxon>
        <taxon>Alteromonadales</taxon>
        <taxon>Pseudoalteromonadaceae</taxon>
        <taxon>Pseudoalteromonas</taxon>
    </lineage>
</organism>
<dbReference type="EMBL" id="CP137578">
    <property type="protein sequence ID" value="WOX26901.1"/>
    <property type="molecule type" value="Genomic_DNA"/>
</dbReference>
<evidence type="ECO:0000313" key="4">
    <source>
        <dbReference type="Proteomes" id="UP000646877"/>
    </source>
</evidence>
<keyword evidence="5" id="KW-1185">Reference proteome</keyword>
<gene>
    <name evidence="1" type="ORF">F9Y85_24410</name>
    <name evidence="2" type="ORF">R5H13_09480</name>
    <name evidence="3" type="ORF">R5H13_20880</name>
</gene>
<sequence length="62" mass="6639">MQKKIEAIKDTLDEAKRLPAIKAAAKIAAAEKALEKALSLISEIAHRIEVLEGVTGVGGHYE</sequence>
<dbReference type="AlphaFoldDB" id="A0A8I2H6A3"/>